<evidence type="ECO:0000313" key="3">
    <source>
        <dbReference type="EMBL" id="KAF7354719.1"/>
    </source>
</evidence>
<dbReference type="AlphaFoldDB" id="A0A8H6Y958"/>
<feature type="region of interest" description="Disordered" evidence="1">
    <location>
        <begin position="433"/>
        <end position="464"/>
    </location>
</feature>
<dbReference type="InterPro" id="IPR010730">
    <property type="entry name" value="HET"/>
</dbReference>
<sequence>MELSNEPAQPPVPVSWQEIYSSPIDALRNSLLDLSLHATPCRYRFFDCKAFVEQNKLIIYESGDLSDAPYTTISYTWRGNDTNLDDPSSPLYWKDILGTFRVKGGEDGDPISLDVLFHVCILSLRHATSRFVWLDRLCIMQTSKPDKHWQISKMNSIYQSCEMCCILPGGIRRLVRLEEETSWIHRGWTLQEAIVPKYTTVLYAWNHAMDGDVSVGGGFELTPIIAGQSAHTELFNLLQSSLLSSSLIPLIIDSVQIPLNFGIFGAGREFAATFPATALMEALASRNDDSAAVNRRYQHIWRSALLRTSSRPVDMVFSIMGLFGVSLDPGAFHSDDRLGATIALARGILQKGEEASWIGAAYAMDPCPRLCTFPEFPETSVNGKAYLHASDGSRKGVVEVMSDRIWSDRYFEECPGGSMDDERYLFMRARATRVSHTSTPTSPPTNTSDSEEDELEIQSQNRNGDYLEVETKTDIVYEEITLPAEDGSVWRIHDESATSNSAKEPTTYLVYFGQEVQTMSGAFPRSEDPQVVESVDCSRTCARQVS</sequence>
<dbReference type="InterPro" id="IPR052895">
    <property type="entry name" value="HetReg/Transcr_Mod"/>
</dbReference>
<dbReference type="PANTHER" id="PTHR24148:SF64">
    <property type="entry name" value="HETEROKARYON INCOMPATIBILITY DOMAIN-CONTAINING PROTEIN"/>
    <property type="match status" value="1"/>
</dbReference>
<dbReference type="EMBL" id="JACAZH010000011">
    <property type="protein sequence ID" value="KAF7354719.1"/>
    <property type="molecule type" value="Genomic_DNA"/>
</dbReference>
<name>A0A8H6Y958_9AGAR</name>
<evidence type="ECO:0000313" key="4">
    <source>
        <dbReference type="Proteomes" id="UP000623467"/>
    </source>
</evidence>
<accession>A0A8H6Y958</accession>
<protein>
    <submittedName>
        <fullName evidence="3">HET domain-containing protein</fullName>
    </submittedName>
</protein>
<dbReference type="OrthoDB" id="5122891at2759"/>
<dbReference type="Pfam" id="PF06985">
    <property type="entry name" value="HET"/>
    <property type="match status" value="1"/>
</dbReference>
<feature type="compositionally biased region" description="Low complexity" evidence="1">
    <location>
        <begin position="435"/>
        <end position="448"/>
    </location>
</feature>
<evidence type="ECO:0000259" key="2">
    <source>
        <dbReference type="Pfam" id="PF06985"/>
    </source>
</evidence>
<dbReference type="Proteomes" id="UP000623467">
    <property type="component" value="Unassembled WGS sequence"/>
</dbReference>
<evidence type="ECO:0000256" key="1">
    <source>
        <dbReference type="SAM" id="MobiDB-lite"/>
    </source>
</evidence>
<proteinExistence type="predicted"/>
<dbReference type="PANTHER" id="PTHR24148">
    <property type="entry name" value="ANKYRIN REPEAT DOMAIN-CONTAINING PROTEIN 39 HOMOLOG-RELATED"/>
    <property type="match status" value="1"/>
</dbReference>
<gene>
    <name evidence="3" type="ORF">MSAN_01385800</name>
</gene>
<organism evidence="3 4">
    <name type="scientific">Mycena sanguinolenta</name>
    <dbReference type="NCBI Taxonomy" id="230812"/>
    <lineage>
        <taxon>Eukaryota</taxon>
        <taxon>Fungi</taxon>
        <taxon>Dikarya</taxon>
        <taxon>Basidiomycota</taxon>
        <taxon>Agaricomycotina</taxon>
        <taxon>Agaricomycetes</taxon>
        <taxon>Agaricomycetidae</taxon>
        <taxon>Agaricales</taxon>
        <taxon>Marasmiineae</taxon>
        <taxon>Mycenaceae</taxon>
        <taxon>Mycena</taxon>
    </lineage>
</organism>
<comment type="caution">
    <text evidence="3">The sequence shown here is derived from an EMBL/GenBank/DDBJ whole genome shotgun (WGS) entry which is preliminary data.</text>
</comment>
<keyword evidence="4" id="KW-1185">Reference proteome</keyword>
<feature type="domain" description="Heterokaryon incompatibility" evidence="2">
    <location>
        <begin position="70"/>
        <end position="167"/>
    </location>
</feature>
<reference evidence="3" key="1">
    <citation type="submission" date="2020-05" db="EMBL/GenBank/DDBJ databases">
        <title>Mycena genomes resolve the evolution of fungal bioluminescence.</title>
        <authorList>
            <person name="Tsai I.J."/>
        </authorList>
    </citation>
    <scope>NUCLEOTIDE SEQUENCE</scope>
    <source>
        <strain evidence="3">160909Yilan</strain>
    </source>
</reference>